<dbReference type="NCBIfam" id="TIGR01139">
    <property type="entry name" value="cysK"/>
    <property type="match status" value="1"/>
</dbReference>
<dbReference type="NCBIfam" id="TIGR01136">
    <property type="entry name" value="cysKM"/>
    <property type="match status" value="1"/>
</dbReference>
<feature type="binding site" evidence="10">
    <location>
        <begin position="187"/>
        <end position="191"/>
    </location>
    <ligand>
        <name>pyridoxal 5'-phosphate</name>
        <dbReference type="ChEBI" id="CHEBI:597326"/>
    </ligand>
</feature>
<dbReference type="SUPFAM" id="SSF53686">
    <property type="entry name" value="Tryptophan synthase beta subunit-like PLP-dependent enzymes"/>
    <property type="match status" value="1"/>
</dbReference>
<dbReference type="AlphaFoldDB" id="A0A936F542"/>
<dbReference type="InterPro" id="IPR001216">
    <property type="entry name" value="P-phosphate_BS"/>
</dbReference>
<feature type="modified residue" description="N6-(pyridoxal phosphate)lysine" evidence="11">
    <location>
        <position position="54"/>
    </location>
</feature>
<dbReference type="CDD" id="cd01561">
    <property type="entry name" value="CBS_like"/>
    <property type="match status" value="1"/>
</dbReference>
<dbReference type="EMBL" id="JADKCH010000033">
    <property type="protein sequence ID" value="MBK8573910.1"/>
    <property type="molecule type" value="Genomic_DNA"/>
</dbReference>
<evidence type="ECO:0000313" key="14">
    <source>
        <dbReference type="EMBL" id="MBK8573910.1"/>
    </source>
</evidence>
<protein>
    <recommendedName>
        <fullName evidence="4 12">Cysteine synthase</fullName>
        <ecNumber evidence="4 12">2.5.1.47</ecNumber>
    </recommendedName>
</protein>
<dbReference type="Proteomes" id="UP000709959">
    <property type="component" value="Unassembled WGS sequence"/>
</dbReference>
<evidence type="ECO:0000256" key="3">
    <source>
        <dbReference type="ARBA" id="ARBA00007103"/>
    </source>
</evidence>
<evidence type="ECO:0000256" key="1">
    <source>
        <dbReference type="ARBA" id="ARBA00001933"/>
    </source>
</evidence>
<dbReference type="InterPro" id="IPR050214">
    <property type="entry name" value="Cys_Synth/Cystath_Beta-Synth"/>
</dbReference>
<evidence type="ECO:0000313" key="15">
    <source>
        <dbReference type="Proteomes" id="UP000709959"/>
    </source>
</evidence>
<keyword evidence="6 12" id="KW-0808">Transferase</keyword>
<dbReference type="Pfam" id="PF00291">
    <property type="entry name" value="PALP"/>
    <property type="match status" value="1"/>
</dbReference>
<evidence type="ECO:0000256" key="2">
    <source>
        <dbReference type="ARBA" id="ARBA00004962"/>
    </source>
</evidence>
<feature type="binding site" evidence="10">
    <location>
        <position position="84"/>
    </location>
    <ligand>
        <name>pyridoxal 5'-phosphate</name>
        <dbReference type="ChEBI" id="CHEBI:597326"/>
    </ligand>
</feature>
<comment type="catalytic activity">
    <reaction evidence="9 12">
        <text>O-acetyl-L-serine + hydrogen sulfide = L-cysteine + acetate</text>
        <dbReference type="Rhea" id="RHEA:14829"/>
        <dbReference type="ChEBI" id="CHEBI:29919"/>
        <dbReference type="ChEBI" id="CHEBI:30089"/>
        <dbReference type="ChEBI" id="CHEBI:35235"/>
        <dbReference type="ChEBI" id="CHEBI:58340"/>
        <dbReference type="EC" id="2.5.1.47"/>
    </reaction>
</comment>
<evidence type="ECO:0000256" key="6">
    <source>
        <dbReference type="ARBA" id="ARBA00022679"/>
    </source>
</evidence>
<dbReference type="InterPro" id="IPR001926">
    <property type="entry name" value="TrpB-like_PALP"/>
</dbReference>
<keyword evidence="7 10" id="KW-0663">Pyridoxal phosphate</keyword>
<comment type="pathway">
    <text evidence="2">Amino-acid biosynthesis; L-cysteine biosynthesis; L-cysteine from L-serine: step 2/2.</text>
</comment>
<keyword evidence="5 12" id="KW-0028">Amino-acid biosynthesis</keyword>
<proteinExistence type="inferred from homology"/>
<dbReference type="GO" id="GO:0004124">
    <property type="term" value="F:cysteine synthase activity"/>
    <property type="evidence" value="ECO:0007669"/>
    <property type="project" value="UniProtKB-UniRule"/>
</dbReference>
<comment type="similarity">
    <text evidence="3 12">Belongs to the cysteine synthase/cystathionine beta-synthase family.</text>
</comment>
<evidence type="ECO:0000256" key="7">
    <source>
        <dbReference type="ARBA" id="ARBA00022898"/>
    </source>
</evidence>
<organism evidence="14 15">
    <name type="scientific">Candidatus Geothrix odensensis</name>
    <dbReference type="NCBI Taxonomy" id="2954440"/>
    <lineage>
        <taxon>Bacteria</taxon>
        <taxon>Pseudomonadati</taxon>
        <taxon>Acidobacteriota</taxon>
        <taxon>Holophagae</taxon>
        <taxon>Holophagales</taxon>
        <taxon>Holophagaceae</taxon>
        <taxon>Geothrix</taxon>
    </lineage>
</organism>
<comment type="cofactor">
    <cofactor evidence="1 10 12">
        <name>pyridoxal 5'-phosphate</name>
        <dbReference type="ChEBI" id="CHEBI:597326"/>
    </cofactor>
</comment>
<dbReference type="InterPro" id="IPR036052">
    <property type="entry name" value="TrpB-like_PALP_sf"/>
</dbReference>
<evidence type="ECO:0000256" key="10">
    <source>
        <dbReference type="PIRSR" id="PIRSR605856-50"/>
    </source>
</evidence>
<reference evidence="14 15" key="1">
    <citation type="submission" date="2020-10" db="EMBL/GenBank/DDBJ databases">
        <title>Connecting structure to function with the recovery of over 1000 high-quality activated sludge metagenome-assembled genomes encoding full-length rRNA genes using long-read sequencing.</title>
        <authorList>
            <person name="Singleton C.M."/>
            <person name="Petriglieri F."/>
            <person name="Kristensen J.M."/>
            <person name="Kirkegaard R.H."/>
            <person name="Michaelsen T.Y."/>
            <person name="Andersen M.H."/>
            <person name="Karst S.M."/>
            <person name="Dueholm M.S."/>
            <person name="Nielsen P.H."/>
            <person name="Albertsen M."/>
        </authorList>
    </citation>
    <scope>NUCLEOTIDE SEQUENCE [LARGE SCALE GENOMIC DNA]</scope>
    <source>
        <strain evidence="14">OdNE_18-Q3-R46-58_MAXAC.008</strain>
    </source>
</reference>
<sequence length="321" mass="33589">MSLATAPITRPTRVEHAYDLVGYTPVVRLNRIVPAGSAKVYVKLESANPGGSVKDRIALSMIQDAEARGVLKPGSTLLEATSGNTGIGLAFVAAAKGYKITLVMPDTMTQERRALLKAYGATLVLTPGSGGMKAAVDKAQELADADPSYFLVRQFDNPANPAVHRRTTALEILEQVPELDAFVAGVGTGGTVTGVGEVLAQEKPGTLVVAVEPETSPLLSTGQAGPHKIQGIGPNFVPSILNRSAFQRIRPVGYDDAIAIARRLAREEGLLTGISTGAIVFAALEVAKELGEGKTVVAVLCDTGERYLTHPLFAEIDGPAI</sequence>
<dbReference type="PROSITE" id="PS00901">
    <property type="entry name" value="CYS_SYNTHASE"/>
    <property type="match status" value="1"/>
</dbReference>
<evidence type="ECO:0000259" key="13">
    <source>
        <dbReference type="Pfam" id="PF00291"/>
    </source>
</evidence>
<feature type="binding site" evidence="10">
    <location>
        <position position="275"/>
    </location>
    <ligand>
        <name>pyridoxal 5'-phosphate</name>
        <dbReference type="ChEBI" id="CHEBI:597326"/>
    </ligand>
</feature>
<dbReference type="GO" id="GO:0006535">
    <property type="term" value="P:cysteine biosynthetic process from serine"/>
    <property type="evidence" value="ECO:0007669"/>
    <property type="project" value="UniProtKB-UniRule"/>
</dbReference>
<keyword evidence="8 12" id="KW-0198">Cysteine biosynthesis</keyword>
<evidence type="ECO:0000256" key="5">
    <source>
        <dbReference type="ARBA" id="ARBA00022605"/>
    </source>
</evidence>
<dbReference type="FunFam" id="3.40.50.1100:FF:000067">
    <property type="entry name" value="Cysteine synthase"/>
    <property type="match status" value="1"/>
</dbReference>
<dbReference type="InterPro" id="IPR005856">
    <property type="entry name" value="Cys_synth"/>
</dbReference>
<accession>A0A936F542</accession>
<dbReference type="EC" id="2.5.1.47" evidence="4 12"/>
<evidence type="ECO:0000256" key="8">
    <source>
        <dbReference type="ARBA" id="ARBA00023192"/>
    </source>
</evidence>
<dbReference type="PANTHER" id="PTHR10314">
    <property type="entry name" value="CYSTATHIONINE BETA-SYNTHASE"/>
    <property type="match status" value="1"/>
</dbReference>
<evidence type="ECO:0000256" key="4">
    <source>
        <dbReference type="ARBA" id="ARBA00012681"/>
    </source>
</evidence>
<name>A0A936F542_9BACT</name>
<dbReference type="InterPro" id="IPR005859">
    <property type="entry name" value="CysK"/>
</dbReference>
<evidence type="ECO:0000256" key="9">
    <source>
        <dbReference type="ARBA" id="ARBA00047931"/>
    </source>
</evidence>
<evidence type="ECO:0000256" key="12">
    <source>
        <dbReference type="RuleBase" id="RU003985"/>
    </source>
</evidence>
<gene>
    <name evidence="14" type="primary">cysK</name>
    <name evidence="14" type="ORF">IPN91_15110</name>
</gene>
<evidence type="ECO:0000256" key="11">
    <source>
        <dbReference type="PIRSR" id="PIRSR605856-51"/>
    </source>
</evidence>
<feature type="domain" description="Tryptophan synthase beta chain-like PALP" evidence="13">
    <location>
        <begin position="19"/>
        <end position="302"/>
    </location>
</feature>
<dbReference type="Gene3D" id="3.40.50.1100">
    <property type="match status" value="2"/>
</dbReference>
<dbReference type="GO" id="GO:0005737">
    <property type="term" value="C:cytoplasm"/>
    <property type="evidence" value="ECO:0007669"/>
    <property type="project" value="UniProtKB-ARBA"/>
</dbReference>
<comment type="caution">
    <text evidence="14">The sequence shown here is derived from an EMBL/GenBank/DDBJ whole genome shotgun (WGS) entry which is preliminary data.</text>
</comment>